<dbReference type="PANTHER" id="PTHR10537">
    <property type="entry name" value="DNA PRIMASE LARGE SUBUNIT"/>
    <property type="match status" value="1"/>
</dbReference>
<dbReference type="FunFam" id="1.20.930.80:FF:000001">
    <property type="entry name" value="DNA primase large subunit"/>
    <property type="match status" value="1"/>
</dbReference>
<feature type="binding site" evidence="13">
    <location>
        <position position="384"/>
    </location>
    <ligand>
        <name>[4Fe-4S] cluster</name>
        <dbReference type="ChEBI" id="CHEBI:49883"/>
    </ligand>
</feature>
<dbReference type="GO" id="GO:0006270">
    <property type="term" value="P:DNA replication initiation"/>
    <property type="evidence" value="ECO:0007669"/>
    <property type="project" value="TreeGrafter"/>
</dbReference>
<gene>
    <name evidence="16" type="primary">Prim2</name>
    <name evidence="16" type="ORF">ELAFOR_R07812</name>
</gene>
<comment type="similarity">
    <text evidence="2">Belongs to the eukaryotic-type primase large subunit family.</text>
</comment>
<protein>
    <recommendedName>
        <fullName evidence="3">DNA primase large subunit</fullName>
    </recommendedName>
    <alternativeName>
        <fullName evidence="12">DNA primase 58 kDa subunit</fullName>
    </alternativeName>
</protein>
<feature type="compositionally biased region" description="Low complexity" evidence="14">
    <location>
        <begin position="475"/>
        <end position="491"/>
    </location>
</feature>
<evidence type="ECO:0000256" key="5">
    <source>
        <dbReference type="ARBA" id="ARBA00022515"/>
    </source>
</evidence>
<evidence type="ECO:0000256" key="6">
    <source>
        <dbReference type="ARBA" id="ARBA00022705"/>
    </source>
</evidence>
<dbReference type="EMBL" id="WBNG01000043">
    <property type="protein sequence ID" value="NXD20638.1"/>
    <property type="molecule type" value="Genomic_DNA"/>
</dbReference>
<evidence type="ECO:0000256" key="1">
    <source>
        <dbReference type="ARBA" id="ARBA00001966"/>
    </source>
</evidence>
<comment type="cofactor">
    <cofactor evidence="1">
        <name>[4Fe-4S] cluster</name>
        <dbReference type="ChEBI" id="CHEBI:49883"/>
    </cofactor>
</comment>
<keyword evidence="10" id="KW-0238">DNA-binding</keyword>
<organism evidence="16 17">
    <name type="scientific">Elachura formosa</name>
    <name type="common">spotted wren-babbler</name>
    <dbReference type="NCBI Taxonomy" id="1463973"/>
    <lineage>
        <taxon>Eukaryota</taxon>
        <taxon>Metazoa</taxon>
        <taxon>Chordata</taxon>
        <taxon>Craniata</taxon>
        <taxon>Vertebrata</taxon>
        <taxon>Euteleostomi</taxon>
        <taxon>Archelosauria</taxon>
        <taxon>Archosauria</taxon>
        <taxon>Dinosauria</taxon>
        <taxon>Saurischia</taxon>
        <taxon>Theropoda</taxon>
        <taxon>Coelurosauria</taxon>
        <taxon>Aves</taxon>
        <taxon>Neognathae</taxon>
        <taxon>Neoaves</taxon>
        <taxon>Telluraves</taxon>
        <taxon>Australaves</taxon>
        <taxon>Passeriformes</taxon>
        <taxon>Elachuridae</taxon>
        <taxon>Elachura</taxon>
    </lineage>
</organism>
<dbReference type="CDD" id="cd07322">
    <property type="entry name" value="PriL_PriS_Eukaryotic"/>
    <property type="match status" value="1"/>
</dbReference>
<feature type="binding site" evidence="13">
    <location>
        <position position="367"/>
    </location>
    <ligand>
        <name>[4Fe-4S] cluster</name>
        <dbReference type="ChEBI" id="CHEBI:49883"/>
    </ligand>
</feature>
<evidence type="ECO:0000256" key="7">
    <source>
        <dbReference type="ARBA" id="ARBA00022723"/>
    </source>
</evidence>
<evidence type="ECO:0000256" key="14">
    <source>
        <dbReference type="SAM" id="MobiDB-lite"/>
    </source>
</evidence>
<dbReference type="InterPro" id="IPR016558">
    <property type="entry name" value="DNA_primase_lsu_euk"/>
</dbReference>
<feature type="binding site" evidence="13">
    <location>
        <position position="287"/>
    </location>
    <ligand>
        <name>[4Fe-4S] cluster</name>
        <dbReference type="ChEBI" id="CHEBI:49883"/>
    </ligand>
</feature>
<feature type="non-terminal residue" evidence="16">
    <location>
        <position position="508"/>
    </location>
</feature>
<dbReference type="AlphaFoldDB" id="A0A851TXN0"/>
<evidence type="ECO:0000256" key="4">
    <source>
        <dbReference type="ARBA" id="ARBA00022485"/>
    </source>
</evidence>
<evidence type="ECO:0000259" key="15">
    <source>
        <dbReference type="Pfam" id="PF04104"/>
    </source>
</evidence>
<reference evidence="16" key="1">
    <citation type="submission" date="2019-09" db="EMBL/GenBank/DDBJ databases">
        <title>Bird 10,000 Genomes (B10K) Project - Family phase.</title>
        <authorList>
            <person name="Zhang G."/>
        </authorList>
    </citation>
    <scope>NUCLEOTIDE SEQUENCE</scope>
    <source>
        <strain evidence="16">B10K-IZCAS-20218</strain>
        <tissue evidence="16">Blood</tissue>
    </source>
</reference>
<keyword evidence="17" id="KW-1185">Reference proteome</keyword>
<evidence type="ECO:0000256" key="10">
    <source>
        <dbReference type="ARBA" id="ARBA00023125"/>
    </source>
</evidence>
<keyword evidence="9 13" id="KW-0411">Iron-sulfur</keyword>
<keyword evidence="8 13" id="KW-0408">Iron</keyword>
<feature type="binding site" evidence="13">
    <location>
        <position position="424"/>
    </location>
    <ligand>
        <name>[4Fe-4S] cluster</name>
        <dbReference type="ChEBI" id="CHEBI:49883"/>
    </ligand>
</feature>
<evidence type="ECO:0000256" key="8">
    <source>
        <dbReference type="ARBA" id="ARBA00023004"/>
    </source>
</evidence>
<dbReference type="InterPro" id="IPR058560">
    <property type="entry name" value="DNA_primase_C"/>
</dbReference>
<accession>A0A851TXN0</accession>
<dbReference type="PIRSF" id="PIRSF009449">
    <property type="entry name" value="DNA_primase_large_subunit"/>
    <property type="match status" value="1"/>
</dbReference>
<evidence type="ECO:0000256" key="2">
    <source>
        <dbReference type="ARBA" id="ARBA00010564"/>
    </source>
</evidence>
<dbReference type="OrthoDB" id="421393at2759"/>
<dbReference type="GO" id="GO:0046872">
    <property type="term" value="F:metal ion binding"/>
    <property type="evidence" value="ECO:0007669"/>
    <property type="project" value="UniProtKB-KW"/>
</dbReference>
<dbReference type="Proteomes" id="UP000623542">
    <property type="component" value="Unassembled WGS sequence"/>
</dbReference>
<evidence type="ECO:0000256" key="12">
    <source>
        <dbReference type="ARBA" id="ARBA00080636"/>
    </source>
</evidence>
<comment type="subunit">
    <text evidence="11">Heterodimer of a catalytic subunit PRIM1 and a regulatory subunit PRIM2, also known as the DNA primase complex. Interacts via (C-terminus) with PRIM1. Component of the alpha DNA polymerase complex (also known as the alpha DNA polymerase-primase complex) consisting of four subunits: the catalytic subunit POLA1, the regulatory subunit POLA2, and the primase complex subunits PRIM1 and PRIM2 respectively. Within the complex, POLA1 directly interacts with PRIM2.</text>
</comment>
<keyword evidence="5" id="KW-0639">Primosome</keyword>
<proteinExistence type="inferred from homology"/>
<dbReference type="GO" id="GO:0005658">
    <property type="term" value="C:alpha DNA polymerase:primase complex"/>
    <property type="evidence" value="ECO:0007669"/>
    <property type="project" value="UniProtKB-ARBA"/>
</dbReference>
<dbReference type="PANTHER" id="PTHR10537:SF3">
    <property type="entry name" value="DNA PRIMASE LARGE SUBUNIT"/>
    <property type="match status" value="1"/>
</dbReference>
<keyword evidence="6" id="KW-0235">DNA replication</keyword>
<dbReference type="Gene3D" id="1.20.930.80">
    <property type="match status" value="1"/>
</dbReference>
<feature type="domain" description="DNA primase large subunit C-terminal" evidence="15">
    <location>
        <begin position="278"/>
        <end position="448"/>
    </location>
</feature>
<dbReference type="GO" id="GO:0006269">
    <property type="term" value="P:DNA replication, synthesis of primer"/>
    <property type="evidence" value="ECO:0007669"/>
    <property type="project" value="UniProtKB-KW"/>
</dbReference>
<dbReference type="Pfam" id="PF04104">
    <property type="entry name" value="DNA_primase_lrg"/>
    <property type="match status" value="1"/>
</dbReference>
<keyword evidence="4 13" id="KW-0004">4Fe-4S</keyword>
<dbReference type="GO" id="GO:0003677">
    <property type="term" value="F:DNA binding"/>
    <property type="evidence" value="ECO:0007669"/>
    <property type="project" value="UniProtKB-KW"/>
</dbReference>
<evidence type="ECO:0000256" key="13">
    <source>
        <dbReference type="PIRSR" id="PIRSR009449-1"/>
    </source>
</evidence>
<dbReference type="GO" id="GO:0051539">
    <property type="term" value="F:4 iron, 4 sulfur cluster binding"/>
    <property type="evidence" value="ECO:0007669"/>
    <property type="project" value="UniProtKB-KW"/>
</dbReference>
<evidence type="ECO:0000256" key="11">
    <source>
        <dbReference type="ARBA" id="ARBA00061902"/>
    </source>
</evidence>
<evidence type="ECO:0000313" key="17">
    <source>
        <dbReference type="Proteomes" id="UP000623542"/>
    </source>
</evidence>
<feature type="compositionally biased region" description="Acidic residues" evidence="14">
    <location>
        <begin position="497"/>
        <end position="508"/>
    </location>
</feature>
<comment type="caution">
    <text evidence="16">The sequence shown here is derived from an EMBL/GenBank/DDBJ whole genome shotgun (WGS) entry which is preliminary data.</text>
</comment>
<keyword evidence="7 13" id="KW-0479">Metal-binding</keyword>
<dbReference type="InterPro" id="IPR007238">
    <property type="entry name" value="DNA_primase_lsu_euk/arc"/>
</dbReference>
<sequence>MEFSSRARQKHARLAGDRREQYPHSLQFYLEPPTESISLVEFESFAVDRLKLLKVIENLGVSYVRSSDIYKAKLEAELRKLKFPYRALAEDDYEARRKDHISHFILRLAYCQSEDLRRWFLQQEMDLFRYRFNELTDSLMQKFLQHVNLSFEAIGEDLKNELANELSTSTPGFTLPKVKEQMFYKVGLADAVDLFRARRVFIKDGFAYVPFKEIDVIVLNNYRTKLSKALALTARSLPSIQSDERLQPLLNHLSHSYVGPDYSVQKNAGKISLEQIDALSVKSFPLCMRQLHRALRESHHLRHGGRMQYGLFLKGIGLTLEQALEFWKKEFIRGKVDADKFDKGYAYSIRHNYGKEGKRTDYTPYSCMKIIMSNPPSQGDYHGCPFRHSDPELLKQKLQSYKIPPSGITQVLELVKGMHYQLACQKYFELTHDVDDIGFSLNHPNQYFTESQKLLSGGRELKKEFNSSGNVQQKNNSQESINSSSTSTSSNAKADTELEGLEAYFTED</sequence>
<feature type="non-terminal residue" evidence="16">
    <location>
        <position position="1"/>
    </location>
</feature>
<evidence type="ECO:0000313" key="16">
    <source>
        <dbReference type="EMBL" id="NXD20638.1"/>
    </source>
</evidence>
<feature type="region of interest" description="Disordered" evidence="14">
    <location>
        <begin position="464"/>
        <end position="508"/>
    </location>
</feature>
<dbReference type="Pfam" id="PF26466">
    <property type="entry name" value="DNA_primase_lrg_N"/>
    <property type="match status" value="1"/>
</dbReference>
<evidence type="ECO:0000256" key="9">
    <source>
        <dbReference type="ARBA" id="ARBA00023014"/>
    </source>
</evidence>
<evidence type="ECO:0000256" key="3">
    <source>
        <dbReference type="ARBA" id="ARBA00019038"/>
    </source>
</evidence>
<name>A0A851TXN0_9PASS</name>